<gene>
    <name evidence="6" type="ORF">C5167_040257</name>
</gene>
<dbReference type="OMA" id="ENTHRTW"/>
<dbReference type="Gene3D" id="1.10.10.10">
    <property type="entry name" value="Winged helix-like DNA-binding domain superfamily/Winged helix DNA-binding domain"/>
    <property type="match status" value="1"/>
</dbReference>
<sequence>MAEALVTFFLQKLNDFILKEQNLLNGVDKEIKLLQNKLEWMRLFIKNADATQRADTEVKLMVNQIRELTFNAEDVIDEFILRIHQHGHQRNGLCAVVGSFRSCVCSIRKMRLLHELGSQITVINTMSEKISANKSKYVIEGGESSKSSYETSILVSRHKVKRAPIAEEWDVVGIEDSTNQVKSLLMEGGDTKRPGAVVSIVGMGGLGKTTLHKKVCNSIDAQRHSDCIAWVHVSQEYRLKELLQGVLKCITTISKEELEKLDEEESRKKLRACLQGGKKYLIVLDDMWIIEAWDDLNLSFPDEMNGSRILLTTRNKHVALYADSSPSNIHELRSLNEMESWELFMKKIFLPAGGGEGCSKNHEYRCPLELKDLGNQMVEKCRGLPLAIVVLGSLLSSKEKSHIVWSKVNASVNWQLTHGVGSHSCSGILALSYYELPYYLKPCFLYMGIFPEDQEIKVYIVRLLDRRGIHTDKGRTANGRRCRGLLGGAD</sequence>
<feature type="domain" description="NB-ARC" evidence="4">
    <location>
        <begin position="175"/>
        <end position="349"/>
    </location>
</feature>
<dbReference type="Gene3D" id="1.20.5.4130">
    <property type="match status" value="1"/>
</dbReference>
<dbReference type="InterPro" id="IPR041118">
    <property type="entry name" value="Rx_N"/>
</dbReference>
<evidence type="ECO:0000313" key="6">
    <source>
        <dbReference type="EMBL" id="RZC47299.1"/>
    </source>
</evidence>
<evidence type="ECO:0000259" key="5">
    <source>
        <dbReference type="Pfam" id="PF18052"/>
    </source>
</evidence>
<feature type="domain" description="Disease resistance N-terminal" evidence="5">
    <location>
        <begin position="6"/>
        <end position="90"/>
    </location>
</feature>
<dbReference type="EMBL" id="CM010715">
    <property type="protein sequence ID" value="RZC47299.1"/>
    <property type="molecule type" value="Genomic_DNA"/>
</dbReference>
<dbReference type="Pfam" id="PF00931">
    <property type="entry name" value="NB-ARC"/>
    <property type="match status" value="1"/>
</dbReference>
<dbReference type="CDD" id="cd14798">
    <property type="entry name" value="RX-CC_like"/>
    <property type="match status" value="1"/>
</dbReference>
<keyword evidence="1" id="KW-0677">Repeat</keyword>
<evidence type="ECO:0000256" key="2">
    <source>
        <dbReference type="ARBA" id="ARBA00022741"/>
    </source>
</evidence>
<organism evidence="6 7">
    <name type="scientific">Papaver somniferum</name>
    <name type="common">Opium poppy</name>
    <dbReference type="NCBI Taxonomy" id="3469"/>
    <lineage>
        <taxon>Eukaryota</taxon>
        <taxon>Viridiplantae</taxon>
        <taxon>Streptophyta</taxon>
        <taxon>Embryophyta</taxon>
        <taxon>Tracheophyta</taxon>
        <taxon>Spermatophyta</taxon>
        <taxon>Magnoliopsida</taxon>
        <taxon>Ranunculales</taxon>
        <taxon>Papaveraceae</taxon>
        <taxon>Papaveroideae</taxon>
        <taxon>Papaver</taxon>
    </lineage>
</organism>
<accession>A0A4Y7IIM8</accession>
<keyword evidence="2" id="KW-0547">Nucleotide-binding</keyword>
<dbReference type="Proteomes" id="UP000316621">
    <property type="component" value="Chromosome 1"/>
</dbReference>
<dbReference type="InterPro" id="IPR044974">
    <property type="entry name" value="Disease_R_plants"/>
</dbReference>
<dbReference type="Gramene" id="RZC47299">
    <property type="protein sequence ID" value="RZC47299"/>
    <property type="gene ID" value="C5167_040257"/>
</dbReference>
<dbReference type="STRING" id="3469.A0A4Y7IIM8"/>
<dbReference type="AlphaFoldDB" id="A0A4Y7IIM8"/>
<dbReference type="FunFam" id="3.40.50.300:FF:001091">
    <property type="entry name" value="Probable disease resistance protein At1g61300"/>
    <property type="match status" value="1"/>
</dbReference>
<proteinExistence type="predicted"/>
<dbReference type="Gene3D" id="3.40.50.300">
    <property type="entry name" value="P-loop containing nucleotide triphosphate hydrolases"/>
    <property type="match status" value="1"/>
</dbReference>
<reference evidence="6 7" key="1">
    <citation type="journal article" date="2018" name="Science">
        <title>The opium poppy genome and morphinan production.</title>
        <authorList>
            <person name="Guo L."/>
            <person name="Winzer T."/>
            <person name="Yang X."/>
            <person name="Li Y."/>
            <person name="Ning Z."/>
            <person name="He Z."/>
            <person name="Teodor R."/>
            <person name="Lu Y."/>
            <person name="Bowser T.A."/>
            <person name="Graham I.A."/>
            <person name="Ye K."/>
        </authorList>
    </citation>
    <scope>NUCLEOTIDE SEQUENCE [LARGE SCALE GENOMIC DNA]</scope>
    <source>
        <strain evidence="7">cv. HN1</strain>
        <tissue evidence="6">Leaves</tissue>
    </source>
</reference>
<evidence type="ECO:0008006" key="8">
    <source>
        <dbReference type="Google" id="ProtNLM"/>
    </source>
</evidence>
<evidence type="ECO:0000256" key="3">
    <source>
        <dbReference type="ARBA" id="ARBA00022821"/>
    </source>
</evidence>
<name>A0A4Y7IIM8_PAPSO</name>
<dbReference type="InterPro" id="IPR036388">
    <property type="entry name" value="WH-like_DNA-bd_sf"/>
</dbReference>
<keyword evidence="3" id="KW-0611">Plant defense</keyword>
<evidence type="ECO:0000256" key="1">
    <source>
        <dbReference type="ARBA" id="ARBA00022737"/>
    </source>
</evidence>
<dbReference type="PRINTS" id="PR00364">
    <property type="entry name" value="DISEASERSIST"/>
</dbReference>
<dbReference type="PANTHER" id="PTHR23155">
    <property type="entry name" value="DISEASE RESISTANCE PROTEIN RP"/>
    <property type="match status" value="1"/>
</dbReference>
<evidence type="ECO:0000259" key="4">
    <source>
        <dbReference type="Pfam" id="PF00931"/>
    </source>
</evidence>
<dbReference type="Pfam" id="PF18052">
    <property type="entry name" value="Rx_N"/>
    <property type="match status" value="1"/>
</dbReference>
<evidence type="ECO:0000313" key="7">
    <source>
        <dbReference type="Proteomes" id="UP000316621"/>
    </source>
</evidence>
<dbReference type="GO" id="GO:0098542">
    <property type="term" value="P:defense response to other organism"/>
    <property type="evidence" value="ECO:0007669"/>
    <property type="project" value="TreeGrafter"/>
</dbReference>
<dbReference type="InterPro" id="IPR002182">
    <property type="entry name" value="NB-ARC"/>
</dbReference>
<dbReference type="SUPFAM" id="SSF52540">
    <property type="entry name" value="P-loop containing nucleoside triphosphate hydrolases"/>
    <property type="match status" value="1"/>
</dbReference>
<protein>
    <recommendedName>
        <fullName evidence="8">NB-ARC domain-containing protein</fullName>
    </recommendedName>
</protein>
<dbReference type="InterPro" id="IPR038005">
    <property type="entry name" value="RX-like_CC"/>
</dbReference>
<dbReference type="GO" id="GO:0043531">
    <property type="term" value="F:ADP binding"/>
    <property type="evidence" value="ECO:0007669"/>
    <property type="project" value="InterPro"/>
</dbReference>
<dbReference type="PANTHER" id="PTHR23155:SF1152">
    <property type="entry name" value="AAA+ ATPASE DOMAIN-CONTAINING PROTEIN"/>
    <property type="match status" value="1"/>
</dbReference>
<dbReference type="InterPro" id="IPR027417">
    <property type="entry name" value="P-loop_NTPase"/>
</dbReference>
<keyword evidence="7" id="KW-1185">Reference proteome</keyword>
<dbReference type="InterPro" id="IPR042197">
    <property type="entry name" value="Apaf_helical"/>
</dbReference>
<dbReference type="Gene3D" id="1.10.8.430">
    <property type="entry name" value="Helical domain of apoptotic protease-activating factors"/>
    <property type="match status" value="1"/>
</dbReference>